<organism evidence="1 2">
    <name type="scientific">Triticum urartu</name>
    <name type="common">Red wild einkorn</name>
    <name type="synonym">Crithodium urartu</name>
    <dbReference type="NCBI Taxonomy" id="4572"/>
    <lineage>
        <taxon>Eukaryota</taxon>
        <taxon>Viridiplantae</taxon>
        <taxon>Streptophyta</taxon>
        <taxon>Embryophyta</taxon>
        <taxon>Tracheophyta</taxon>
        <taxon>Spermatophyta</taxon>
        <taxon>Magnoliopsida</taxon>
        <taxon>Liliopsida</taxon>
        <taxon>Poales</taxon>
        <taxon>Poaceae</taxon>
        <taxon>BOP clade</taxon>
        <taxon>Pooideae</taxon>
        <taxon>Triticodae</taxon>
        <taxon>Triticeae</taxon>
        <taxon>Triticinae</taxon>
        <taxon>Triticum</taxon>
    </lineage>
</organism>
<dbReference type="EnsemblPlants" id="TuG1812G0100001049.01.T05">
    <property type="protein sequence ID" value="TuG1812G0100001049.01.T05.cds242918"/>
    <property type="gene ID" value="TuG1812G0100001049.01"/>
</dbReference>
<protein>
    <submittedName>
        <fullName evidence="1">Uncharacterized protein</fullName>
    </submittedName>
</protein>
<sequence length="101" mass="11075">MPSISLTSPSPVPFFRRRLRRPVPANAGGLRRRGGYQSLPLLALYMIHRIDSSIPSSCGCPHRIYPSRVSVRSTSSSPAMLRRLGPVVFVFCRALSCCSAS</sequence>
<dbReference type="Gramene" id="TuG1812G0100001049.01.T05">
    <property type="protein sequence ID" value="TuG1812G0100001049.01.T05.cds242918"/>
    <property type="gene ID" value="TuG1812G0100001049.01"/>
</dbReference>
<dbReference type="Gramene" id="TuG1812G0100001049.01.T04">
    <property type="protein sequence ID" value="TuG1812G0100001049.01.T04.cds242918"/>
    <property type="gene ID" value="TuG1812G0100001049.01"/>
</dbReference>
<dbReference type="AlphaFoldDB" id="A0A8R7JX23"/>
<dbReference type="Gramene" id="TuG1812G0100001049.01.T01">
    <property type="protein sequence ID" value="TuG1812G0100001049.01.T01.cds242918"/>
    <property type="gene ID" value="TuG1812G0100001049.01"/>
</dbReference>
<reference evidence="2" key="1">
    <citation type="journal article" date="2013" name="Nature">
        <title>Draft genome of the wheat A-genome progenitor Triticum urartu.</title>
        <authorList>
            <person name="Ling H.Q."/>
            <person name="Zhao S."/>
            <person name="Liu D."/>
            <person name="Wang J."/>
            <person name="Sun H."/>
            <person name="Zhang C."/>
            <person name="Fan H."/>
            <person name="Li D."/>
            <person name="Dong L."/>
            <person name="Tao Y."/>
            <person name="Gao C."/>
            <person name="Wu H."/>
            <person name="Li Y."/>
            <person name="Cui Y."/>
            <person name="Guo X."/>
            <person name="Zheng S."/>
            <person name="Wang B."/>
            <person name="Yu K."/>
            <person name="Liang Q."/>
            <person name="Yang W."/>
            <person name="Lou X."/>
            <person name="Chen J."/>
            <person name="Feng M."/>
            <person name="Jian J."/>
            <person name="Zhang X."/>
            <person name="Luo G."/>
            <person name="Jiang Y."/>
            <person name="Liu J."/>
            <person name="Wang Z."/>
            <person name="Sha Y."/>
            <person name="Zhang B."/>
            <person name="Wu H."/>
            <person name="Tang D."/>
            <person name="Shen Q."/>
            <person name="Xue P."/>
            <person name="Zou S."/>
            <person name="Wang X."/>
            <person name="Liu X."/>
            <person name="Wang F."/>
            <person name="Yang Y."/>
            <person name="An X."/>
            <person name="Dong Z."/>
            <person name="Zhang K."/>
            <person name="Zhang X."/>
            <person name="Luo M.C."/>
            <person name="Dvorak J."/>
            <person name="Tong Y."/>
            <person name="Wang J."/>
            <person name="Yang H."/>
            <person name="Li Z."/>
            <person name="Wang D."/>
            <person name="Zhang A."/>
            <person name="Wang J."/>
        </authorList>
    </citation>
    <scope>NUCLEOTIDE SEQUENCE</scope>
    <source>
        <strain evidence="2">cv. G1812</strain>
    </source>
</reference>
<accession>A0A8R7JX23</accession>
<evidence type="ECO:0000313" key="2">
    <source>
        <dbReference type="Proteomes" id="UP000015106"/>
    </source>
</evidence>
<dbReference type="EnsemblPlants" id="TuG1812G0100001049.01.T03">
    <property type="protein sequence ID" value="TuG1812G0100001049.01.T03.cds242918"/>
    <property type="gene ID" value="TuG1812G0100001049.01"/>
</dbReference>
<reference evidence="1" key="2">
    <citation type="submission" date="2018-03" db="EMBL/GenBank/DDBJ databases">
        <title>The Triticum urartu genome reveals the dynamic nature of wheat genome evolution.</title>
        <authorList>
            <person name="Ling H."/>
            <person name="Ma B."/>
            <person name="Shi X."/>
            <person name="Liu H."/>
            <person name="Dong L."/>
            <person name="Sun H."/>
            <person name="Cao Y."/>
            <person name="Gao Q."/>
            <person name="Zheng S."/>
            <person name="Li Y."/>
            <person name="Yu Y."/>
            <person name="Du H."/>
            <person name="Qi M."/>
            <person name="Li Y."/>
            <person name="Yu H."/>
            <person name="Cui Y."/>
            <person name="Wang N."/>
            <person name="Chen C."/>
            <person name="Wu H."/>
            <person name="Zhao Y."/>
            <person name="Zhang J."/>
            <person name="Li Y."/>
            <person name="Zhou W."/>
            <person name="Zhang B."/>
            <person name="Hu W."/>
            <person name="Eijk M."/>
            <person name="Tang J."/>
            <person name="Witsenboer H."/>
            <person name="Zhao S."/>
            <person name="Li Z."/>
            <person name="Zhang A."/>
            <person name="Wang D."/>
            <person name="Liang C."/>
        </authorList>
    </citation>
    <scope>NUCLEOTIDE SEQUENCE [LARGE SCALE GENOMIC DNA]</scope>
    <source>
        <strain evidence="1">cv. G1812</strain>
    </source>
</reference>
<dbReference type="Proteomes" id="UP000015106">
    <property type="component" value="Chromosome 1"/>
</dbReference>
<dbReference type="EnsemblPlants" id="TuG1812G0100001049.01.T01">
    <property type="protein sequence ID" value="TuG1812G0100001049.01.T01.cds242918"/>
    <property type="gene ID" value="TuG1812G0100001049.01"/>
</dbReference>
<dbReference type="Gramene" id="TuG1812G0100001049.01.T03">
    <property type="protein sequence ID" value="TuG1812G0100001049.01.T03.cds242918"/>
    <property type="gene ID" value="TuG1812G0100001049.01"/>
</dbReference>
<evidence type="ECO:0000313" key="1">
    <source>
        <dbReference type="EnsemblPlants" id="TuG1812G0100001049.01.T05.cds242918"/>
    </source>
</evidence>
<reference evidence="1" key="3">
    <citation type="submission" date="2022-06" db="UniProtKB">
        <authorList>
            <consortium name="EnsemblPlants"/>
        </authorList>
    </citation>
    <scope>IDENTIFICATION</scope>
</reference>
<name>A0A8R7JX23_TRIUA</name>
<dbReference type="EnsemblPlants" id="TuG1812G0100001049.01.T04">
    <property type="protein sequence ID" value="TuG1812G0100001049.01.T04.cds242918"/>
    <property type="gene ID" value="TuG1812G0100001049.01"/>
</dbReference>
<keyword evidence="2" id="KW-1185">Reference proteome</keyword>
<proteinExistence type="predicted"/>